<feature type="region of interest" description="Disordered" evidence="2">
    <location>
        <begin position="79"/>
        <end position="101"/>
    </location>
</feature>
<dbReference type="AlphaFoldDB" id="A0A5M6D4R4"/>
<feature type="signal peptide" evidence="3">
    <location>
        <begin position="1"/>
        <end position="21"/>
    </location>
</feature>
<evidence type="ECO:0000313" key="5">
    <source>
        <dbReference type="Proteomes" id="UP000324479"/>
    </source>
</evidence>
<feature type="chain" id="PRO_5024427331" evidence="3">
    <location>
        <begin position="22"/>
        <end position="101"/>
    </location>
</feature>
<evidence type="ECO:0000256" key="2">
    <source>
        <dbReference type="SAM" id="MobiDB-lite"/>
    </source>
</evidence>
<keyword evidence="3" id="KW-0732">Signal</keyword>
<dbReference type="RefSeq" id="WP_150078315.1">
    <property type="nucleotide sequence ID" value="NZ_VWOX01000012.1"/>
</dbReference>
<feature type="coiled-coil region" evidence="1">
    <location>
        <begin position="31"/>
        <end position="58"/>
    </location>
</feature>
<evidence type="ECO:0000256" key="3">
    <source>
        <dbReference type="SAM" id="SignalP"/>
    </source>
</evidence>
<comment type="caution">
    <text evidence="4">The sequence shown here is derived from an EMBL/GenBank/DDBJ whole genome shotgun (WGS) entry which is preliminary data.</text>
</comment>
<proteinExistence type="predicted"/>
<name>A0A5M6D4R4_9BACT</name>
<organism evidence="4 5">
    <name type="scientific">Roseiconus nitratireducens</name>
    <dbReference type="NCBI Taxonomy" id="2605748"/>
    <lineage>
        <taxon>Bacteria</taxon>
        <taxon>Pseudomonadati</taxon>
        <taxon>Planctomycetota</taxon>
        <taxon>Planctomycetia</taxon>
        <taxon>Pirellulales</taxon>
        <taxon>Pirellulaceae</taxon>
        <taxon>Roseiconus</taxon>
    </lineage>
</organism>
<dbReference type="EMBL" id="VWOX01000012">
    <property type="protein sequence ID" value="KAA5540749.1"/>
    <property type="molecule type" value="Genomic_DNA"/>
</dbReference>
<keyword evidence="5" id="KW-1185">Reference proteome</keyword>
<sequence length="101" mass="11251">MTSRFALLLLLAFGTLGPVHAVQSTEGVPAAANIADRLDEILKRLDRIERQLLAIQTQQRNGFGWWVDENGVMRLPSGRPIGHWGVDSPQVPAQPIQTERR</sequence>
<keyword evidence="1" id="KW-0175">Coiled coil</keyword>
<gene>
    <name evidence="4" type="ORF">FYK55_20415</name>
</gene>
<protein>
    <submittedName>
        <fullName evidence="4">Uncharacterized protein</fullName>
    </submittedName>
</protein>
<evidence type="ECO:0000256" key="1">
    <source>
        <dbReference type="SAM" id="Coils"/>
    </source>
</evidence>
<accession>A0A5M6D4R4</accession>
<reference evidence="4 5" key="1">
    <citation type="submission" date="2019-08" db="EMBL/GenBank/DDBJ databases">
        <authorList>
            <person name="Dhanesh K."/>
            <person name="Kumar G."/>
            <person name="Sasikala C."/>
            <person name="Venkata Ramana C."/>
        </authorList>
    </citation>
    <scope>NUCLEOTIDE SEQUENCE [LARGE SCALE GENOMIC DNA]</scope>
    <source>
        <strain evidence="4 5">JC645</strain>
    </source>
</reference>
<dbReference type="Proteomes" id="UP000324479">
    <property type="component" value="Unassembled WGS sequence"/>
</dbReference>
<evidence type="ECO:0000313" key="4">
    <source>
        <dbReference type="EMBL" id="KAA5540749.1"/>
    </source>
</evidence>